<gene>
    <name evidence="4" type="ORF">CTOB1V02_LOCUS4099</name>
</gene>
<accession>A0A7R8W726</accession>
<dbReference type="EMBL" id="OB660767">
    <property type="protein sequence ID" value="CAD7226175.1"/>
    <property type="molecule type" value="Genomic_DNA"/>
</dbReference>
<dbReference type="InterPro" id="IPR023779">
    <property type="entry name" value="Chromodomain_CS"/>
</dbReference>
<feature type="compositionally biased region" description="Polar residues" evidence="3">
    <location>
        <begin position="63"/>
        <end position="74"/>
    </location>
</feature>
<dbReference type="GO" id="GO:0000792">
    <property type="term" value="C:heterochromatin"/>
    <property type="evidence" value="ECO:0007669"/>
    <property type="project" value="UniProtKB-ARBA"/>
</dbReference>
<dbReference type="InterPro" id="IPR023780">
    <property type="entry name" value="Chromo_domain"/>
</dbReference>
<dbReference type="InterPro" id="IPR000953">
    <property type="entry name" value="Chromo/chromo_shadow_dom"/>
</dbReference>
<dbReference type="CDD" id="cd00034">
    <property type="entry name" value="CSD"/>
    <property type="match status" value="1"/>
</dbReference>
<evidence type="ECO:0000313" key="4">
    <source>
        <dbReference type="EMBL" id="CAD7226175.1"/>
    </source>
</evidence>
<dbReference type="SUPFAM" id="SSF54160">
    <property type="entry name" value="Chromo domain-like"/>
    <property type="match status" value="2"/>
</dbReference>
<sequence length="148" mass="16695">MADDQSFQVEKILDKRTREIGSKSVVEYLIKWANFPNADNSWEPELNLQGCDEIIAEFEKTHQTTSCTPGSNASGMGPTRARAEREPRGFARGLEPEIVLGSTKVDGQLKLLIKWKGTETADLVPNTEANVKCPELVIKYYEQHIRWS</sequence>
<dbReference type="InterPro" id="IPR016197">
    <property type="entry name" value="Chromo-like_dom_sf"/>
</dbReference>
<dbReference type="InterPro" id="IPR051219">
    <property type="entry name" value="Heterochromatin_chromo-domain"/>
</dbReference>
<evidence type="ECO:0000256" key="1">
    <source>
        <dbReference type="ARBA" id="ARBA00004123"/>
    </source>
</evidence>
<dbReference type="PROSITE" id="PS00598">
    <property type="entry name" value="CHROMO_1"/>
    <property type="match status" value="1"/>
</dbReference>
<dbReference type="Pfam" id="PF00385">
    <property type="entry name" value="Chromo"/>
    <property type="match status" value="1"/>
</dbReference>
<evidence type="ECO:0000256" key="2">
    <source>
        <dbReference type="ARBA" id="ARBA00023242"/>
    </source>
</evidence>
<feature type="region of interest" description="Disordered" evidence="3">
    <location>
        <begin position="62"/>
        <end position="87"/>
    </location>
</feature>
<comment type="subcellular location">
    <subcellularLocation>
        <location evidence="1">Nucleus</location>
    </subcellularLocation>
</comment>
<keyword evidence="2" id="KW-0539">Nucleus</keyword>
<dbReference type="CDD" id="cd00024">
    <property type="entry name" value="CD_CSD"/>
    <property type="match status" value="1"/>
</dbReference>
<dbReference type="AlphaFoldDB" id="A0A7R8W726"/>
<dbReference type="PANTHER" id="PTHR22812">
    <property type="entry name" value="CHROMOBOX PROTEIN"/>
    <property type="match status" value="1"/>
</dbReference>
<dbReference type="Gene3D" id="2.40.50.40">
    <property type="match status" value="2"/>
</dbReference>
<dbReference type="PROSITE" id="PS50013">
    <property type="entry name" value="CHROMO_2"/>
    <property type="match status" value="2"/>
</dbReference>
<reference evidence="4" key="1">
    <citation type="submission" date="2020-11" db="EMBL/GenBank/DDBJ databases">
        <authorList>
            <person name="Tran Van P."/>
        </authorList>
    </citation>
    <scope>NUCLEOTIDE SEQUENCE</scope>
</reference>
<organism evidence="4">
    <name type="scientific">Cyprideis torosa</name>
    <dbReference type="NCBI Taxonomy" id="163714"/>
    <lineage>
        <taxon>Eukaryota</taxon>
        <taxon>Metazoa</taxon>
        <taxon>Ecdysozoa</taxon>
        <taxon>Arthropoda</taxon>
        <taxon>Crustacea</taxon>
        <taxon>Oligostraca</taxon>
        <taxon>Ostracoda</taxon>
        <taxon>Podocopa</taxon>
        <taxon>Podocopida</taxon>
        <taxon>Cytherocopina</taxon>
        <taxon>Cytheroidea</taxon>
        <taxon>Cytherideidae</taxon>
        <taxon>Cyprideis</taxon>
    </lineage>
</organism>
<dbReference type="OrthoDB" id="273092at2759"/>
<dbReference type="GO" id="GO:0005634">
    <property type="term" value="C:nucleus"/>
    <property type="evidence" value="ECO:0007669"/>
    <property type="project" value="UniProtKB-SubCell"/>
</dbReference>
<evidence type="ECO:0000256" key="3">
    <source>
        <dbReference type="SAM" id="MobiDB-lite"/>
    </source>
</evidence>
<dbReference type="SMART" id="SM00300">
    <property type="entry name" value="ChSh"/>
    <property type="match status" value="1"/>
</dbReference>
<proteinExistence type="predicted"/>
<dbReference type="SMART" id="SM00298">
    <property type="entry name" value="CHROMO"/>
    <property type="match status" value="2"/>
</dbReference>
<protein>
    <submittedName>
        <fullName evidence="4">Uncharacterized protein</fullName>
    </submittedName>
</protein>
<dbReference type="Pfam" id="PF01393">
    <property type="entry name" value="Chromo_shadow"/>
    <property type="match status" value="1"/>
</dbReference>
<dbReference type="InterPro" id="IPR008251">
    <property type="entry name" value="Chromo_shadow_dom"/>
</dbReference>
<name>A0A7R8W726_9CRUS</name>